<evidence type="ECO:0000313" key="8">
    <source>
        <dbReference type="EMBL" id="MEZ0491373.1"/>
    </source>
</evidence>
<accession>A0ABV4HY80</accession>
<dbReference type="PANTHER" id="PTHR33202">
    <property type="entry name" value="ZINC UPTAKE REGULATION PROTEIN"/>
    <property type="match status" value="1"/>
</dbReference>
<sequence>MTGTPAPDDLGPALHSRGLRSTPQRRGVLDAVRALGHASAEEVTAHLAARSAPSPEQGGADVGWPTVDPSTVYRALAVLEEVGLVARTQLDRRVPSFHPVEHGGHLHLVCDGCGAVAEADAGPARDLAAVISSRNDFVVDTGHLALRGRCAACRAQLAPEEHP</sequence>
<dbReference type="CDD" id="cd07153">
    <property type="entry name" value="Fur_like"/>
    <property type="match status" value="1"/>
</dbReference>
<gene>
    <name evidence="8" type="ORF">AB2L28_03900</name>
</gene>
<proteinExistence type="inferred from homology"/>
<evidence type="ECO:0000256" key="5">
    <source>
        <dbReference type="ARBA" id="ARBA00023125"/>
    </source>
</evidence>
<dbReference type="Gene3D" id="1.10.10.10">
    <property type="entry name" value="Winged helix-like DNA-binding domain superfamily/Winged helix DNA-binding domain"/>
    <property type="match status" value="1"/>
</dbReference>
<dbReference type="InterPro" id="IPR036388">
    <property type="entry name" value="WH-like_DNA-bd_sf"/>
</dbReference>
<dbReference type="InterPro" id="IPR002481">
    <property type="entry name" value="FUR"/>
</dbReference>
<name>A0ABV4HY80_9ACTN</name>
<keyword evidence="9" id="KW-1185">Reference proteome</keyword>
<comment type="similarity">
    <text evidence="1">Belongs to the Fur family.</text>
</comment>
<keyword evidence="2" id="KW-0678">Repressor</keyword>
<dbReference type="EMBL" id="JBGGTQ010000002">
    <property type="protein sequence ID" value="MEZ0491373.1"/>
    <property type="molecule type" value="Genomic_DNA"/>
</dbReference>
<comment type="caution">
    <text evidence="8">The sequence shown here is derived from an EMBL/GenBank/DDBJ whole genome shotgun (WGS) entry which is preliminary data.</text>
</comment>
<dbReference type="Proteomes" id="UP001566476">
    <property type="component" value="Unassembled WGS sequence"/>
</dbReference>
<dbReference type="RefSeq" id="WP_370717418.1">
    <property type="nucleotide sequence ID" value="NZ_JBGGTQ010000002.1"/>
</dbReference>
<keyword evidence="4" id="KW-0805">Transcription regulation</keyword>
<organism evidence="8 9">
    <name type="scientific">Kineococcus mangrovi</name>
    <dbReference type="NCBI Taxonomy" id="1660183"/>
    <lineage>
        <taxon>Bacteria</taxon>
        <taxon>Bacillati</taxon>
        <taxon>Actinomycetota</taxon>
        <taxon>Actinomycetes</taxon>
        <taxon>Kineosporiales</taxon>
        <taxon>Kineosporiaceae</taxon>
        <taxon>Kineococcus</taxon>
    </lineage>
</organism>
<keyword evidence="6" id="KW-0804">Transcription</keyword>
<feature type="region of interest" description="Disordered" evidence="7">
    <location>
        <begin position="1"/>
        <end position="25"/>
    </location>
</feature>
<dbReference type="InterPro" id="IPR043135">
    <property type="entry name" value="Fur_C"/>
</dbReference>
<evidence type="ECO:0000256" key="2">
    <source>
        <dbReference type="ARBA" id="ARBA00022491"/>
    </source>
</evidence>
<evidence type="ECO:0000256" key="6">
    <source>
        <dbReference type="ARBA" id="ARBA00023163"/>
    </source>
</evidence>
<reference evidence="8 9" key="1">
    <citation type="submission" date="2024-07" db="EMBL/GenBank/DDBJ databases">
        <authorList>
            <person name="Thanompreechachai J."/>
            <person name="Duangmal K."/>
        </authorList>
    </citation>
    <scope>NUCLEOTIDE SEQUENCE [LARGE SCALE GENOMIC DNA]</scope>
    <source>
        <strain evidence="8 9">TBRC 1896</strain>
    </source>
</reference>
<keyword evidence="3" id="KW-0862">Zinc</keyword>
<evidence type="ECO:0000256" key="4">
    <source>
        <dbReference type="ARBA" id="ARBA00023015"/>
    </source>
</evidence>
<dbReference type="Pfam" id="PF01475">
    <property type="entry name" value="FUR"/>
    <property type="match status" value="1"/>
</dbReference>
<dbReference type="Gene3D" id="3.30.1490.190">
    <property type="match status" value="1"/>
</dbReference>
<evidence type="ECO:0000256" key="3">
    <source>
        <dbReference type="ARBA" id="ARBA00022833"/>
    </source>
</evidence>
<dbReference type="PANTHER" id="PTHR33202:SF7">
    <property type="entry name" value="FERRIC UPTAKE REGULATION PROTEIN"/>
    <property type="match status" value="1"/>
</dbReference>
<dbReference type="SUPFAM" id="SSF46785">
    <property type="entry name" value="Winged helix' DNA-binding domain"/>
    <property type="match status" value="1"/>
</dbReference>
<evidence type="ECO:0000256" key="1">
    <source>
        <dbReference type="ARBA" id="ARBA00007957"/>
    </source>
</evidence>
<keyword evidence="5" id="KW-0238">DNA-binding</keyword>
<evidence type="ECO:0000313" key="9">
    <source>
        <dbReference type="Proteomes" id="UP001566476"/>
    </source>
</evidence>
<dbReference type="InterPro" id="IPR036390">
    <property type="entry name" value="WH_DNA-bd_sf"/>
</dbReference>
<protein>
    <submittedName>
        <fullName evidence="8">Fur family transcriptional regulator</fullName>
    </submittedName>
</protein>
<evidence type="ECO:0000256" key="7">
    <source>
        <dbReference type="SAM" id="MobiDB-lite"/>
    </source>
</evidence>